<dbReference type="RefSeq" id="WP_025413689.1">
    <property type="nucleotide sequence ID" value="NZ_CP007129.1"/>
</dbReference>
<sequence>MFSFAPDRQPSHATADATGDTSTRTPRRAFRAETSYPTPTDPRRGERAADVAVSQADGEP</sequence>
<gene>
    <name evidence="2" type="ORF">J421_4810</name>
</gene>
<keyword evidence="2" id="KW-0614">Plasmid</keyword>
<dbReference type="Proteomes" id="UP000019151">
    <property type="component" value="Plasmid 1"/>
</dbReference>
<name>W0RPT1_9BACT</name>
<evidence type="ECO:0000313" key="2">
    <source>
        <dbReference type="EMBL" id="AHG92345.1"/>
    </source>
</evidence>
<protein>
    <submittedName>
        <fullName evidence="2">Uncharacterized protein</fullName>
    </submittedName>
</protein>
<feature type="region of interest" description="Disordered" evidence="1">
    <location>
        <begin position="1"/>
        <end position="60"/>
    </location>
</feature>
<keyword evidence="3" id="KW-1185">Reference proteome</keyword>
<dbReference type="KEGG" id="gba:J421_4810"/>
<dbReference type="HOGENOM" id="CLU_2934906_0_0_0"/>
<accession>W0RPT1</accession>
<dbReference type="AlphaFoldDB" id="W0RPT1"/>
<dbReference type="EMBL" id="CP007129">
    <property type="protein sequence ID" value="AHG92345.1"/>
    <property type="molecule type" value="Genomic_DNA"/>
</dbReference>
<organism evidence="2 3">
    <name type="scientific">Gemmatirosa kalamazoonensis</name>
    <dbReference type="NCBI Taxonomy" id="861299"/>
    <lineage>
        <taxon>Bacteria</taxon>
        <taxon>Pseudomonadati</taxon>
        <taxon>Gemmatimonadota</taxon>
        <taxon>Gemmatimonadia</taxon>
        <taxon>Gemmatimonadales</taxon>
        <taxon>Gemmatimonadaceae</taxon>
        <taxon>Gemmatirosa</taxon>
    </lineage>
</organism>
<reference evidence="2 3" key="1">
    <citation type="journal article" date="2014" name="Genome Announc.">
        <title>Genome Sequence and Methylome of Soil Bacterium Gemmatirosa kalamazoonensis KBS708T, a Member of the Rarely Cultivated Gemmatimonadetes Phylum.</title>
        <authorList>
            <person name="Debruyn J.M."/>
            <person name="Radosevich M."/>
            <person name="Wommack K.E."/>
            <person name="Polson S.W."/>
            <person name="Hauser L.J."/>
            <person name="Fawaz M.N."/>
            <person name="Korlach J."/>
            <person name="Tsai Y.C."/>
        </authorList>
    </citation>
    <scope>NUCLEOTIDE SEQUENCE [LARGE SCALE GENOMIC DNA]</scope>
    <source>
        <strain evidence="2 3">KBS708</strain>
        <plasmid evidence="3">Plasmid 1</plasmid>
    </source>
</reference>
<geneLocation type="plasmid" evidence="2 3">
    <name>1</name>
</geneLocation>
<dbReference type="InParanoid" id="W0RPT1"/>
<evidence type="ECO:0000256" key="1">
    <source>
        <dbReference type="SAM" id="MobiDB-lite"/>
    </source>
</evidence>
<evidence type="ECO:0000313" key="3">
    <source>
        <dbReference type="Proteomes" id="UP000019151"/>
    </source>
</evidence>
<proteinExistence type="predicted"/>